<evidence type="ECO:0000313" key="7">
    <source>
        <dbReference type="Proteomes" id="UP000184520"/>
    </source>
</evidence>
<dbReference type="RefSeq" id="WP_217653451.1">
    <property type="nucleotide sequence ID" value="NZ_FQWD01000002.1"/>
</dbReference>
<dbReference type="Gene3D" id="3.40.50.920">
    <property type="match status" value="1"/>
</dbReference>
<dbReference type="InterPro" id="IPR029061">
    <property type="entry name" value="THDP-binding"/>
</dbReference>
<evidence type="ECO:0000259" key="5">
    <source>
        <dbReference type="SMART" id="SM00861"/>
    </source>
</evidence>
<dbReference type="CDD" id="cd07036">
    <property type="entry name" value="TPP_PYR_E1-PDHc-beta_like"/>
    <property type="match status" value="1"/>
</dbReference>
<organism evidence="6 7">
    <name type="scientific">Marisediminitalea aggregata</name>
    <dbReference type="NCBI Taxonomy" id="634436"/>
    <lineage>
        <taxon>Bacteria</taxon>
        <taxon>Pseudomonadati</taxon>
        <taxon>Pseudomonadota</taxon>
        <taxon>Gammaproteobacteria</taxon>
        <taxon>Alteromonadales</taxon>
        <taxon>Alteromonadaceae</taxon>
        <taxon>Marisediminitalea</taxon>
    </lineage>
</organism>
<dbReference type="STRING" id="634436.SAMN05216361_1106"/>
<dbReference type="PANTHER" id="PTHR43257:SF2">
    <property type="entry name" value="PYRUVATE DEHYDROGENASE E1 COMPONENT SUBUNIT BETA"/>
    <property type="match status" value="1"/>
</dbReference>
<evidence type="ECO:0000256" key="4">
    <source>
        <dbReference type="SAM" id="MobiDB-lite"/>
    </source>
</evidence>
<dbReference type="AlphaFoldDB" id="A0A1M5GNZ4"/>
<dbReference type="SMART" id="SM00861">
    <property type="entry name" value="Transket_pyr"/>
    <property type="match status" value="1"/>
</dbReference>
<comment type="cofactor">
    <cofactor evidence="1">
        <name>thiamine diphosphate</name>
        <dbReference type="ChEBI" id="CHEBI:58937"/>
    </cofactor>
</comment>
<evidence type="ECO:0000256" key="1">
    <source>
        <dbReference type="ARBA" id="ARBA00001964"/>
    </source>
</evidence>
<protein>
    <submittedName>
        <fullName evidence="6">Pyruvate dehydrogenase E1 component beta subunit</fullName>
    </submittedName>
</protein>
<dbReference type="PANTHER" id="PTHR43257">
    <property type="entry name" value="PYRUVATE DEHYDROGENASE E1 COMPONENT BETA SUBUNIT"/>
    <property type="match status" value="1"/>
</dbReference>
<dbReference type="Proteomes" id="UP000184520">
    <property type="component" value="Unassembled WGS sequence"/>
</dbReference>
<dbReference type="Gene3D" id="3.40.50.970">
    <property type="match status" value="1"/>
</dbReference>
<gene>
    <name evidence="6" type="ORF">SAMN05216361_1106</name>
</gene>
<keyword evidence="6" id="KW-0670">Pyruvate</keyword>
<name>A0A1M5GNZ4_9ALTE</name>
<evidence type="ECO:0000256" key="2">
    <source>
        <dbReference type="ARBA" id="ARBA00023002"/>
    </source>
</evidence>
<dbReference type="EMBL" id="FQWD01000002">
    <property type="protein sequence ID" value="SHG05454.1"/>
    <property type="molecule type" value="Genomic_DNA"/>
</dbReference>
<dbReference type="Pfam" id="PF02779">
    <property type="entry name" value="Transket_pyr"/>
    <property type="match status" value="1"/>
</dbReference>
<sequence length="358" mass="39333">MQTKAMTTFAEQVNRAQHEAMKADPGMLAFGLGLTDPKGIFGTTSGLGEAFGEQRAFDMPTAENGMTGIAVGAALAGSRVLMTHQRLDFFLLAMDQLVNNAAKWHYMFNGQMKVPLTIRLIIGRGWGQGPTHAQNLQSWFAHIPGLKVIVPSTTDAVANQLYSAIMDDSPVIFIEHRWLHQQQCEQSQLVSLDVPSQPVRKHHAGNDFTIVANSYMVLEALRAARHLAQLGIGVDVLETCELSPSHWQPVYESVNNTGRLLVCDSAHTSFSVASEVVSRVTENCFSNLKQAPQRMGYPDYPEPTSVALTKHFYPTADNIVNSVLNTVPARVALPDGKEQSDEPIRPHDVPGDWFKGPF</sequence>
<dbReference type="Pfam" id="PF02780">
    <property type="entry name" value="Transketolase_C"/>
    <property type="match status" value="1"/>
</dbReference>
<dbReference type="InterPro" id="IPR033248">
    <property type="entry name" value="Transketolase_C"/>
</dbReference>
<dbReference type="InterPro" id="IPR005475">
    <property type="entry name" value="Transketolase-like_Pyr-bd"/>
</dbReference>
<feature type="compositionally biased region" description="Basic and acidic residues" evidence="4">
    <location>
        <begin position="335"/>
        <end position="350"/>
    </location>
</feature>
<keyword evidence="3" id="KW-0786">Thiamine pyrophosphate</keyword>
<evidence type="ECO:0000313" key="6">
    <source>
        <dbReference type="EMBL" id="SHG05454.1"/>
    </source>
</evidence>
<dbReference type="SUPFAM" id="SSF52922">
    <property type="entry name" value="TK C-terminal domain-like"/>
    <property type="match status" value="1"/>
</dbReference>
<dbReference type="SUPFAM" id="SSF52518">
    <property type="entry name" value="Thiamin diphosphate-binding fold (THDP-binding)"/>
    <property type="match status" value="1"/>
</dbReference>
<proteinExistence type="predicted"/>
<keyword evidence="2" id="KW-0560">Oxidoreductase</keyword>
<feature type="domain" description="Transketolase-like pyrimidine-binding" evidence="5">
    <location>
        <begin position="7"/>
        <end position="181"/>
    </location>
</feature>
<feature type="region of interest" description="Disordered" evidence="4">
    <location>
        <begin position="334"/>
        <end position="358"/>
    </location>
</feature>
<accession>A0A1M5GNZ4</accession>
<reference evidence="7" key="1">
    <citation type="submission" date="2016-11" db="EMBL/GenBank/DDBJ databases">
        <authorList>
            <person name="Varghese N."/>
            <person name="Submissions S."/>
        </authorList>
    </citation>
    <scope>NUCLEOTIDE SEQUENCE [LARGE SCALE GENOMIC DNA]</scope>
    <source>
        <strain evidence="7">CGMCC 1.8995</strain>
    </source>
</reference>
<dbReference type="GO" id="GO:0016491">
    <property type="term" value="F:oxidoreductase activity"/>
    <property type="evidence" value="ECO:0007669"/>
    <property type="project" value="UniProtKB-KW"/>
</dbReference>
<evidence type="ECO:0000256" key="3">
    <source>
        <dbReference type="ARBA" id="ARBA00023052"/>
    </source>
</evidence>
<dbReference type="InterPro" id="IPR009014">
    <property type="entry name" value="Transketo_C/PFOR_II"/>
</dbReference>
<keyword evidence="7" id="KW-1185">Reference proteome</keyword>